<protein>
    <recommendedName>
        <fullName evidence="4">Outer membrane beta-barrel porin/alpha-amylase</fullName>
    </recommendedName>
</protein>
<proteinExistence type="predicted"/>
<dbReference type="Proteomes" id="UP000315167">
    <property type="component" value="Unassembled WGS sequence"/>
</dbReference>
<feature type="chain" id="PRO_5021787667" description="Outer membrane beta-barrel porin/alpha-amylase" evidence="1">
    <location>
        <begin position="27"/>
        <end position="249"/>
    </location>
</feature>
<sequence length="249" mass="27740">MNPILRHAMLGTAALCAAAMSSPAQADEDWEWMVAPYGWAAGIDTDLRTRHPPLIEVSTETDFGGIIDKIDSAFQIHIEGQGEHFGVFTDFTLLGLADQHDRPRFHTESDLDTRLFELAATWSPDNARMQGLDVFAGLRYIDVDLTVKFVPANPVFPGRTLDNSKSFSDFMLGARYTWALSERWKLTLRGDGSFGDTEGTWNASAVAQYRMKRGAWLFGYRHLSVGLETRSSTTDIIMSGPMVGYGFIF</sequence>
<dbReference type="AlphaFoldDB" id="A0A562L7B6"/>
<keyword evidence="1" id="KW-0732">Signal</keyword>
<dbReference type="EMBL" id="VLKN01000003">
    <property type="protein sequence ID" value="TWI03549.1"/>
    <property type="molecule type" value="Genomic_DNA"/>
</dbReference>
<reference evidence="2 3" key="1">
    <citation type="journal article" date="2015" name="Stand. Genomic Sci.">
        <title>Genomic Encyclopedia of Bacterial and Archaeal Type Strains, Phase III: the genomes of soil and plant-associated and newly described type strains.</title>
        <authorList>
            <person name="Whitman W.B."/>
            <person name="Woyke T."/>
            <person name="Klenk H.P."/>
            <person name="Zhou Y."/>
            <person name="Lilburn T.G."/>
            <person name="Beck B.J."/>
            <person name="De Vos P."/>
            <person name="Vandamme P."/>
            <person name="Eisen J.A."/>
            <person name="Garrity G."/>
            <person name="Hugenholtz P."/>
            <person name="Kyrpides N.C."/>
        </authorList>
    </citation>
    <scope>NUCLEOTIDE SEQUENCE [LARGE SCALE GENOMIC DNA]</scope>
    <source>
        <strain evidence="2 3">CGMCC 1.10821</strain>
    </source>
</reference>
<evidence type="ECO:0000313" key="2">
    <source>
        <dbReference type="EMBL" id="TWI03549.1"/>
    </source>
</evidence>
<name>A0A562L7B6_9GAMM</name>
<comment type="caution">
    <text evidence="2">The sequence shown here is derived from an EMBL/GenBank/DDBJ whole genome shotgun (WGS) entry which is preliminary data.</text>
</comment>
<feature type="signal peptide" evidence="1">
    <location>
        <begin position="1"/>
        <end position="26"/>
    </location>
</feature>
<keyword evidence="3" id="KW-1185">Reference proteome</keyword>
<accession>A0A562L7B6</accession>
<dbReference type="RefSeq" id="WP_144898871.1">
    <property type="nucleotide sequence ID" value="NZ_VLKN01000003.1"/>
</dbReference>
<evidence type="ECO:0000256" key="1">
    <source>
        <dbReference type="SAM" id="SignalP"/>
    </source>
</evidence>
<evidence type="ECO:0008006" key="4">
    <source>
        <dbReference type="Google" id="ProtNLM"/>
    </source>
</evidence>
<gene>
    <name evidence="2" type="ORF">IP90_01361</name>
</gene>
<dbReference type="OrthoDB" id="5725705at2"/>
<organism evidence="2 3">
    <name type="scientific">Luteimonas cucumeris</name>
    <dbReference type="NCBI Taxonomy" id="985012"/>
    <lineage>
        <taxon>Bacteria</taxon>
        <taxon>Pseudomonadati</taxon>
        <taxon>Pseudomonadota</taxon>
        <taxon>Gammaproteobacteria</taxon>
        <taxon>Lysobacterales</taxon>
        <taxon>Lysobacteraceae</taxon>
        <taxon>Luteimonas</taxon>
    </lineage>
</organism>
<evidence type="ECO:0000313" key="3">
    <source>
        <dbReference type="Proteomes" id="UP000315167"/>
    </source>
</evidence>